<feature type="chain" id="PRO_5020993905" evidence="1">
    <location>
        <begin position="35"/>
        <end position="746"/>
    </location>
</feature>
<feature type="domain" description="Peptidase M1 membrane alanine aminopeptidase" evidence="2">
    <location>
        <begin position="358"/>
        <end position="575"/>
    </location>
</feature>
<dbReference type="InterPro" id="IPR027268">
    <property type="entry name" value="Peptidase_M4/M1_CTD_sf"/>
</dbReference>
<protein>
    <submittedName>
        <fullName evidence="3">M1 family metallopeptidase</fullName>
    </submittedName>
</protein>
<evidence type="ECO:0000313" key="4">
    <source>
        <dbReference type="Proteomes" id="UP000308707"/>
    </source>
</evidence>
<keyword evidence="1" id="KW-0732">Signal</keyword>
<dbReference type="InterPro" id="IPR014782">
    <property type="entry name" value="Peptidase_M1_dom"/>
</dbReference>
<dbReference type="EMBL" id="SZUA01000001">
    <property type="protein sequence ID" value="TKR33840.1"/>
    <property type="molecule type" value="Genomic_DNA"/>
</dbReference>
<organism evidence="3 4">
    <name type="scientific">Luteimonas gilva</name>
    <dbReference type="NCBI Taxonomy" id="2572684"/>
    <lineage>
        <taxon>Bacteria</taxon>
        <taxon>Pseudomonadati</taxon>
        <taxon>Pseudomonadota</taxon>
        <taxon>Gammaproteobacteria</taxon>
        <taxon>Lysobacterales</taxon>
        <taxon>Lysobacteraceae</taxon>
        <taxon>Luteimonas</taxon>
    </lineage>
</organism>
<comment type="caution">
    <text evidence="3">The sequence shown here is derived from an EMBL/GenBank/DDBJ whole genome shotgun (WGS) entry which is preliminary data.</text>
</comment>
<dbReference type="SUPFAM" id="SSF55486">
    <property type="entry name" value="Metalloproteases ('zincins'), catalytic domain"/>
    <property type="match status" value="1"/>
</dbReference>
<dbReference type="GO" id="GO:0008237">
    <property type="term" value="F:metallopeptidase activity"/>
    <property type="evidence" value="ECO:0007669"/>
    <property type="project" value="InterPro"/>
</dbReference>
<accession>A0A4U5JV86</accession>
<dbReference type="Proteomes" id="UP000308707">
    <property type="component" value="Unassembled WGS sequence"/>
</dbReference>
<dbReference type="OrthoDB" id="9814383at2"/>
<sequence>MAQSHRLLSWGTTMPRIRALAALGFLLCLPFATAAAKQPAAAPAAQANAGCADIPFAAANAAAVSVPSAPDAWGGPRKGDEATLSDRVVRYEIQATLDPAKHTIDGKQKLTWRNRSAQPVCAVYLHLYLNAFESANSTFMTEQRNLSFAFRSDVPIEDGDWGYSRLQKVQQGGQAVKWRYVQPDGGPSTDRTVVRLDLPQPVAPGASTTLDIDFFNQLPRVTARTGYYGTFHLVAQWFPKIGVLETPGERGATAPRWNVHEFHMHSEFYADFGEYDVRITVPKDYTVGATGEETGAPVERDGKITRRFVQGDVHDFAWTADNRYAKPLDGTYEGPGSPKVKVRVLYHPEYENNAQPALQATIDSLAYFSRTLGPYPYKTVTVVIPPFNAQEAGGMEYPTFFTASSYKNVDPGTLTRYALDFVTIHEFGHGYFYGILASNEFEEPMLDEGLNEYWDQRMLRERKQGLDVTTPFLKKIGFAPNLAGFDMERLGAMNDAPGDALGQNSWNRMSSRSYGTVYARTATTMHDLEQAVGKEALERAFKLYYARWKFRHPSIADFREALIEGTGQRATVERIFAQQVYSTRKVDDSIAQFSSKEALPVPGYVERGGKRIELTSEALDKAVADKRKAWKEKHPKAKEGEGPFPYRTMVLVKRDGADVPQTLRVTFADGSSETVRFSGTQPWQRFSWTKRSKAVSAQLDPDGNINLDRNKLDNGRTLESDRSATRRWTGDVAAALQTLFAMLVSL</sequence>
<dbReference type="Pfam" id="PF01433">
    <property type="entry name" value="Peptidase_M1"/>
    <property type="match status" value="1"/>
</dbReference>
<dbReference type="GO" id="GO:0008270">
    <property type="term" value="F:zinc ion binding"/>
    <property type="evidence" value="ECO:0007669"/>
    <property type="project" value="InterPro"/>
</dbReference>
<gene>
    <name evidence="3" type="ORF">FCE95_06105</name>
</gene>
<proteinExistence type="predicted"/>
<keyword evidence="4" id="KW-1185">Reference proteome</keyword>
<dbReference type="Gene3D" id="1.10.390.10">
    <property type="entry name" value="Neutral Protease Domain 2"/>
    <property type="match status" value="1"/>
</dbReference>
<reference evidence="3 4" key="1">
    <citation type="submission" date="2019-04" db="EMBL/GenBank/DDBJ databases">
        <title>Reference strain of H23.</title>
        <authorList>
            <person name="Luo X."/>
        </authorList>
    </citation>
    <scope>NUCLEOTIDE SEQUENCE [LARGE SCALE GENOMIC DNA]</scope>
    <source>
        <strain evidence="3 4">H23</strain>
    </source>
</reference>
<feature type="signal peptide" evidence="1">
    <location>
        <begin position="1"/>
        <end position="34"/>
    </location>
</feature>
<evidence type="ECO:0000259" key="2">
    <source>
        <dbReference type="Pfam" id="PF01433"/>
    </source>
</evidence>
<evidence type="ECO:0000313" key="3">
    <source>
        <dbReference type="EMBL" id="TKR33840.1"/>
    </source>
</evidence>
<name>A0A4U5JV86_9GAMM</name>
<dbReference type="CDD" id="cd09604">
    <property type="entry name" value="M1_APN_like"/>
    <property type="match status" value="1"/>
</dbReference>
<evidence type="ECO:0000256" key="1">
    <source>
        <dbReference type="SAM" id="SignalP"/>
    </source>
</evidence>
<dbReference type="AlphaFoldDB" id="A0A4U5JV86"/>